<proteinExistence type="predicted"/>
<reference evidence="1 2" key="1">
    <citation type="submission" date="2024-01" db="EMBL/GenBank/DDBJ databases">
        <title>The genomes of 5 underutilized Papilionoideae crops provide insights into root nodulation and disease resistanc.</title>
        <authorList>
            <person name="Jiang F."/>
        </authorList>
    </citation>
    <scope>NUCLEOTIDE SEQUENCE [LARGE SCALE GENOMIC DNA]</scope>
    <source>
        <strain evidence="1">JINMINGXINNONG_FW02</strain>
        <tissue evidence="1">Leaves</tissue>
    </source>
</reference>
<accession>A0AAN9NCP7</accession>
<comment type="caution">
    <text evidence="1">The sequence shown here is derived from an EMBL/GenBank/DDBJ whole genome shotgun (WGS) entry which is preliminary data.</text>
</comment>
<evidence type="ECO:0000313" key="1">
    <source>
        <dbReference type="EMBL" id="KAK7369986.1"/>
    </source>
</evidence>
<keyword evidence="2" id="KW-1185">Reference proteome</keyword>
<dbReference type="AlphaFoldDB" id="A0AAN9NCP7"/>
<sequence>MESLLGILEQDHFLRLLVVTCRMMSAFAYKNCLQYVVPLKTATESAIEVQWDVFVNDGFFSYSETTKSVQHMCGEFHPDFVWLH</sequence>
<name>A0AAN9NCP7_PHACN</name>
<dbReference type="Proteomes" id="UP001374584">
    <property type="component" value="Unassembled WGS sequence"/>
</dbReference>
<gene>
    <name evidence="1" type="ORF">VNO80_12036</name>
</gene>
<dbReference type="EMBL" id="JAYMYR010000004">
    <property type="protein sequence ID" value="KAK7369986.1"/>
    <property type="molecule type" value="Genomic_DNA"/>
</dbReference>
<organism evidence="1 2">
    <name type="scientific">Phaseolus coccineus</name>
    <name type="common">Scarlet runner bean</name>
    <name type="synonym">Phaseolus multiflorus</name>
    <dbReference type="NCBI Taxonomy" id="3886"/>
    <lineage>
        <taxon>Eukaryota</taxon>
        <taxon>Viridiplantae</taxon>
        <taxon>Streptophyta</taxon>
        <taxon>Embryophyta</taxon>
        <taxon>Tracheophyta</taxon>
        <taxon>Spermatophyta</taxon>
        <taxon>Magnoliopsida</taxon>
        <taxon>eudicotyledons</taxon>
        <taxon>Gunneridae</taxon>
        <taxon>Pentapetalae</taxon>
        <taxon>rosids</taxon>
        <taxon>fabids</taxon>
        <taxon>Fabales</taxon>
        <taxon>Fabaceae</taxon>
        <taxon>Papilionoideae</taxon>
        <taxon>50 kb inversion clade</taxon>
        <taxon>NPAAA clade</taxon>
        <taxon>indigoferoid/millettioid clade</taxon>
        <taxon>Phaseoleae</taxon>
        <taxon>Phaseolus</taxon>
    </lineage>
</organism>
<evidence type="ECO:0000313" key="2">
    <source>
        <dbReference type="Proteomes" id="UP001374584"/>
    </source>
</evidence>
<protein>
    <submittedName>
        <fullName evidence="1">Uncharacterized protein</fullName>
    </submittedName>
</protein>